<sequence length="187" mass="21568">MPTEQLFRIKSQLSTKELTVSDGLLLTLRALRGHLPENRLLWLNRELLGYRPEDLEEFSPPEPKKNVFPRIVMLWSPARKQHEEEKLTSPRYRYLQGTWGKLNESGGITTVAAPQLLEKSIFCNIGLQQLEAQLQEMEDQEGSLFSMSHDLETGAEFYCFARELSRIAEAVRIKLCQFIDEAMQELG</sequence>
<evidence type="ECO:0000313" key="2">
    <source>
        <dbReference type="Proteomes" id="UP000664277"/>
    </source>
</evidence>
<comment type="caution">
    <text evidence="1">The sequence shown here is derived from an EMBL/GenBank/DDBJ whole genome shotgun (WGS) entry which is preliminary data.</text>
</comment>
<gene>
    <name evidence="1" type="ORF">J0M35_18000</name>
</gene>
<reference evidence="1" key="1">
    <citation type="submission" date="2021-02" db="EMBL/GenBank/DDBJ databases">
        <title>Genome-Resolved Metagenomics of a Microbial Community Performing Photosynthetic Biological Nutrient Removal.</title>
        <authorList>
            <person name="Mcdaniel E.A."/>
        </authorList>
    </citation>
    <scope>NUCLEOTIDE SEQUENCE</scope>
    <source>
        <strain evidence="1">UWPOB_OBS1</strain>
    </source>
</reference>
<proteinExistence type="predicted"/>
<evidence type="ECO:0000313" key="1">
    <source>
        <dbReference type="EMBL" id="MBN8662268.1"/>
    </source>
</evidence>
<dbReference type="Proteomes" id="UP000664277">
    <property type="component" value="Unassembled WGS sequence"/>
</dbReference>
<organism evidence="1 2">
    <name type="scientific">Candidatus Obscuribacter phosphatis</name>
    <dbReference type="NCBI Taxonomy" id="1906157"/>
    <lineage>
        <taxon>Bacteria</taxon>
        <taxon>Bacillati</taxon>
        <taxon>Candidatus Melainabacteria</taxon>
        <taxon>Candidatus Obscuribacterales</taxon>
        <taxon>Candidatus Obscuribacteraceae</taxon>
        <taxon>Candidatus Obscuribacter</taxon>
    </lineage>
</organism>
<name>A0A8J7PKP7_9BACT</name>
<dbReference type="EMBL" id="JAFLCK010000034">
    <property type="protein sequence ID" value="MBN8662268.1"/>
    <property type="molecule type" value="Genomic_DNA"/>
</dbReference>
<protein>
    <submittedName>
        <fullName evidence="1">Uncharacterized protein</fullName>
    </submittedName>
</protein>
<accession>A0A8J7PKP7</accession>
<dbReference type="AlphaFoldDB" id="A0A8J7PKP7"/>